<dbReference type="SMART" id="SM00054">
    <property type="entry name" value="EFh"/>
    <property type="match status" value="2"/>
</dbReference>
<dbReference type="Proteomes" id="UP000006281">
    <property type="component" value="Chromosome"/>
</dbReference>
<dbReference type="GO" id="GO:0016491">
    <property type="term" value="F:oxidoreductase activity"/>
    <property type="evidence" value="ECO:0007669"/>
    <property type="project" value="InterPro"/>
</dbReference>
<gene>
    <name evidence="2" type="ordered locus">BN6_44930</name>
</gene>
<dbReference type="Pfam" id="PF09995">
    <property type="entry name" value="MPAB_Lcp_cat"/>
    <property type="match status" value="1"/>
</dbReference>
<sequence length="455" mass="50228">MTTQETLGPGSATWDRLGQWRYLLVAHRTLVLQAAHPQIGAAVSQFSVYTARPWRRYQRTVESLLTYVYGTAAERRRELARLERLHSRMRGTDAHGRPFTATDNAARAWVHLTLFEGVVTLYELGGDALSPEEVRRFYAEWCGLGRLFGLAEGDQPATLEEFREYFDRMVAEELEDNGTVRDLLSGSIFRIPVPGGLPLPEVVWSPVRYVMVSAAVQATQATLPEVYRRRLRLTSPPGAGLVVSGVHRAIRTVMDLVPKPWRYLPYASAAIRATGEVRARPGSAPEEFFTTILDQSGDGVLRWADLLGMARELSTHLDLDAADEDEVHAAFDSWWRQLVTATGTPPDDGVALAAYRAALADGRYPGPADPAEGHGRVADVICRLIDRNDDGQVSPAEYARLLADSPRRRELVLALSSLDGDGDGTLHTEEFRGALTAFLTGRDDLAAARLLLGRV</sequence>
<dbReference type="PROSITE" id="PS50222">
    <property type="entry name" value="EF_HAND_2"/>
    <property type="match status" value="1"/>
</dbReference>
<dbReference type="PANTHER" id="PTHR36151:SF3">
    <property type="entry name" value="ER-BOUND OXYGENASE MPAB_MPAB'_RUBBER OXYGENASE CATALYTIC DOMAIN-CONTAINING PROTEIN"/>
    <property type="match status" value="1"/>
</dbReference>
<dbReference type="STRING" id="1179773.BN6_44930"/>
<dbReference type="HOGENOM" id="CLU_586338_0_0_11"/>
<dbReference type="KEGG" id="sesp:BN6_44930"/>
<dbReference type="Gene3D" id="1.10.238.10">
    <property type="entry name" value="EF-hand"/>
    <property type="match status" value="1"/>
</dbReference>
<dbReference type="AlphaFoldDB" id="K0K5E8"/>
<dbReference type="EMBL" id="HE804045">
    <property type="protein sequence ID" value="CCH31773.1"/>
    <property type="molecule type" value="Genomic_DNA"/>
</dbReference>
<proteinExistence type="predicted"/>
<accession>K0K5E8</accession>
<dbReference type="InterPro" id="IPR002048">
    <property type="entry name" value="EF_hand_dom"/>
</dbReference>
<keyword evidence="3" id="KW-1185">Reference proteome</keyword>
<evidence type="ECO:0000313" key="2">
    <source>
        <dbReference type="EMBL" id="CCH31773.1"/>
    </source>
</evidence>
<dbReference type="InterPro" id="IPR011992">
    <property type="entry name" value="EF-hand-dom_pair"/>
</dbReference>
<feature type="domain" description="EF-hand" evidence="1">
    <location>
        <begin position="406"/>
        <end position="441"/>
    </location>
</feature>
<dbReference type="InterPro" id="IPR018713">
    <property type="entry name" value="MPAB/Lcp_cat_dom"/>
</dbReference>
<dbReference type="PANTHER" id="PTHR36151">
    <property type="entry name" value="BLR2777 PROTEIN"/>
    <property type="match status" value="1"/>
</dbReference>
<dbReference type="PATRIC" id="fig|1179773.3.peg.4501"/>
<organism evidence="2 3">
    <name type="scientific">Saccharothrix espanaensis (strain ATCC 51144 / DSM 44229 / JCM 9112 / NBRC 15066 / NRRL 15764)</name>
    <dbReference type="NCBI Taxonomy" id="1179773"/>
    <lineage>
        <taxon>Bacteria</taxon>
        <taxon>Bacillati</taxon>
        <taxon>Actinomycetota</taxon>
        <taxon>Actinomycetes</taxon>
        <taxon>Pseudonocardiales</taxon>
        <taxon>Pseudonocardiaceae</taxon>
        <taxon>Saccharothrix</taxon>
    </lineage>
</organism>
<dbReference type="RefSeq" id="WP_015101885.1">
    <property type="nucleotide sequence ID" value="NC_019673.1"/>
</dbReference>
<evidence type="ECO:0000313" key="3">
    <source>
        <dbReference type="Proteomes" id="UP000006281"/>
    </source>
</evidence>
<reference evidence="2 3" key="1">
    <citation type="journal article" date="2012" name="BMC Genomics">
        <title>Complete genome sequence of Saccharothrix espanaensis DSM 44229T and comparison to the other completely sequenced Pseudonocardiaceae.</title>
        <authorList>
            <person name="Strobel T."/>
            <person name="Al-Dilaimi A."/>
            <person name="Blom J."/>
            <person name="Gessner A."/>
            <person name="Kalinowski J."/>
            <person name="Luzhetska M."/>
            <person name="Puhler A."/>
            <person name="Szczepanowski R."/>
            <person name="Bechthold A."/>
            <person name="Ruckert C."/>
        </authorList>
    </citation>
    <scope>NUCLEOTIDE SEQUENCE [LARGE SCALE GENOMIC DNA]</scope>
    <source>
        <strain evidence="3">ATCC 51144 / DSM 44229 / JCM 9112 / NBRC 15066 / NRRL 15764</strain>
    </source>
</reference>
<name>K0K5E8_SACES</name>
<dbReference type="CDD" id="cd00051">
    <property type="entry name" value="EFh"/>
    <property type="match status" value="1"/>
</dbReference>
<dbReference type="GO" id="GO:0005509">
    <property type="term" value="F:calcium ion binding"/>
    <property type="evidence" value="ECO:0007669"/>
    <property type="project" value="InterPro"/>
</dbReference>
<dbReference type="SUPFAM" id="SSF47473">
    <property type="entry name" value="EF-hand"/>
    <property type="match status" value="1"/>
</dbReference>
<dbReference type="OrthoDB" id="3456672at2"/>
<dbReference type="eggNOG" id="COG3662">
    <property type="taxonomic scope" value="Bacteria"/>
</dbReference>
<evidence type="ECO:0000259" key="1">
    <source>
        <dbReference type="PROSITE" id="PS50222"/>
    </source>
</evidence>
<protein>
    <recommendedName>
        <fullName evidence="1">EF-hand domain-containing protein</fullName>
    </recommendedName>
</protein>